<feature type="non-terminal residue" evidence="1">
    <location>
        <position position="1"/>
    </location>
</feature>
<sequence>DFKESYAKLRAMGACSRRKKSARPMPMLLGLEGKPLRSNIEVADRWLQHFSGEEAAPVIPFSDISWFMNSLPALTSDVTHNVDINIEDVPPLGITQQTLFRAKASAAGPDGNAGAVLKKFALQI</sequence>
<evidence type="ECO:0000313" key="1">
    <source>
        <dbReference type="EMBL" id="CAK0860385.1"/>
    </source>
</evidence>
<protein>
    <submittedName>
        <fullName evidence="1">Uncharacterized protein</fullName>
    </submittedName>
</protein>
<evidence type="ECO:0000313" key="2">
    <source>
        <dbReference type="Proteomes" id="UP001189429"/>
    </source>
</evidence>
<keyword evidence="2" id="KW-1185">Reference proteome</keyword>
<organism evidence="1 2">
    <name type="scientific">Prorocentrum cordatum</name>
    <dbReference type="NCBI Taxonomy" id="2364126"/>
    <lineage>
        <taxon>Eukaryota</taxon>
        <taxon>Sar</taxon>
        <taxon>Alveolata</taxon>
        <taxon>Dinophyceae</taxon>
        <taxon>Prorocentrales</taxon>
        <taxon>Prorocentraceae</taxon>
        <taxon>Prorocentrum</taxon>
    </lineage>
</organism>
<proteinExistence type="predicted"/>
<name>A0ABN9UKM1_9DINO</name>
<reference evidence="1" key="1">
    <citation type="submission" date="2023-10" db="EMBL/GenBank/DDBJ databases">
        <authorList>
            <person name="Chen Y."/>
            <person name="Shah S."/>
            <person name="Dougan E. K."/>
            <person name="Thang M."/>
            <person name="Chan C."/>
        </authorList>
    </citation>
    <scope>NUCLEOTIDE SEQUENCE [LARGE SCALE GENOMIC DNA]</scope>
</reference>
<dbReference type="Proteomes" id="UP001189429">
    <property type="component" value="Unassembled WGS sequence"/>
</dbReference>
<dbReference type="EMBL" id="CAUYUJ010015972">
    <property type="protein sequence ID" value="CAK0860385.1"/>
    <property type="molecule type" value="Genomic_DNA"/>
</dbReference>
<comment type="caution">
    <text evidence="1">The sequence shown here is derived from an EMBL/GenBank/DDBJ whole genome shotgun (WGS) entry which is preliminary data.</text>
</comment>
<feature type="non-terminal residue" evidence="1">
    <location>
        <position position="124"/>
    </location>
</feature>
<accession>A0ABN9UKM1</accession>
<gene>
    <name evidence="1" type="ORF">PCOR1329_LOCUS49370</name>
</gene>